<keyword evidence="8" id="KW-1185">Reference proteome</keyword>
<gene>
    <name evidence="7" type="ORF">ODALV1_LOCUS21077</name>
</gene>
<dbReference type="Gene3D" id="2.60.40.1520">
    <property type="entry name" value="Hemocyanin, C-terminal domain"/>
    <property type="match status" value="1"/>
</dbReference>
<evidence type="ECO:0000256" key="3">
    <source>
        <dbReference type="ARBA" id="ARBA00022723"/>
    </source>
</evidence>
<dbReference type="SUPFAM" id="SSF81296">
    <property type="entry name" value="E set domains"/>
    <property type="match status" value="1"/>
</dbReference>
<keyword evidence="3" id="KW-0479">Metal-binding</keyword>
<evidence type="ECO:0000259" key="5">
    <source>
        <dbReference type="Pfam" id="PF00372"/>
    </source>
</evidence>
<reference evidence="7 8" key="1">
    <citation type="submission" date="2024-08" db="EMBL/GenBank/DDBJ databases">
        <authorList>
            <person name="Cucini C."/>
            <person name="Frati F."/>
        </authorList>
    </citation>
    <scope>NUCLEOTIDE SEQUENCE [LARGE SCALE GENOMIC DNA]</scope>
</reference>
<dbReference type="SUPFAM" id="SSF48056">
    <property type="entry name" value="Di-copper centre-containing domain"/>
    <property type="match status" value="1"/>
</dbReference>
<dbReference type="PROSITE" id="PS00210">
    <property type="entry name" value="HEMOCYANIN_2"/>
    <property type="match status" value="1"/>
</dbReference>
<evidence type="ECO:0000256" key="2">
    <source>
        <dbReference type="ARBA" id="ARBA00009928"/>
    </source>
</evidence>
<keyword evidence="4" id="KW-0186">Copper</keyword>
<dbReference type="Pfam" id="PF03723">
    <property type="entry name" value="Hemocyanin_C"/>
    <property type="match status" value="1"/>
</dbReference>
<evidence type="ECO:0000259" key="6">
    <source>
        <dbReference type="Pfam" id="PF03723"/>
    </source>
</evidence>
<dbReference type="InterPro" id="IPR000896">
    <property type="entry name" value="Hemocyanin/hexamerin_mid_dom"/>
</dbReference>
<evidence type="ECO:0008006" key="9">
    <source>
        <dbReference type="Google" id="ProtNLM"/>
    </source>
</evidence>
<sequence length="527" mass="60118">MGALLIISNVSFKNQLHLRFIFKNNLKINRYNAERLSNGLHRTAEMKFGPGGIMLEPYHSHLADVASGKYWTPRHASRHLKDIMHVHNPDISKNIMLGDVATIYTRLLKAVKSGKLITRNGKLLPIHHTKGLEPLANTVEATDISVNPMWYDSAGLHNMGHLVIGLTEDPAWKYKKPPGVMSEVATSMRDPIFYNYHTVINNIFEKYKQTLSPYKVVGGEYPLLWKGVEILDVEVVSKGNGPLNQLKTFWTKKKFELAPSVDKSTDHGGDAHICAVHLAHEPFTFKITIDRKSCAKSKSGKGTVRIFMAPRYDEKGRRLHLKEQRLLMFQLDAFQAKLRPGRNIITRRSHDSSLTMPWTKSLRDYEYNDATGAADFCGCGWPQHLYIPKGSPKGLPFDLFVMVTNFDEDYVPEHPKDLAIPETCNSPYIFCGLPKRRYPDARPMGYPFDRPTYKTPIPCIPGHSFSSKICKSFNLIFYKPIDTLEQFVARAPNMKSIVFDIKHIDKLVGHHHHHRRSYFEPSSIEQT</sequence>
<protein>
    <recommendedName>
        <fullName evidence="9">Phenoloxidase 3</fullName>
    </recommendedName>
</protein>
<dbReference type="PANTHER" id="PTHR11511:SF4">
    <property type="entry name" value="PHENOLOXIDASE 2-RELATED"/>
    <property type="match status" value="1"/>
</dbReference>
<dbReference type="InterPro" id="IPR008922">
    <property type="entry name" value="Di-copper_centre_dom_sf"/>
</dbReference>
<dbReference type="Gene3D" id="1.10.1280.10">
    <property type="entry name" value="Di-copper center containing domain from catechol oxidase"/>
    <property type="match status" value="1"/>
</dbReference>
<dbReference type="InterPro" id="IPR037020">
    <property type="entry name" value="Hemocyanin_C_sf"/>
</dbReference>
<evidence type="ECO:0000313" key="7">
    <source>
        <dbReference type="EMBL" id="CAL8125685.1"/>
    </source>
</evidence>
<dbReference type="Pfam" id="PF00372">
    <property type="entry name" value="Hemocyanin_M"/>
    <property type="match status" value="1"/>
</dbReference>
<dbReference type="InterPro" id="IPR013788">
    <property type="entry name" value="Hemocyanin/hexamerin"/>
</dbReference>
<evidence type="ECO:0000313" key="8">
    <source>
        <dbReference type="Proteomes" id="UP001642540"/>
    </source>
</evidence>
<dbReference type="EMBL" id="CAXLJM020000069">
    <property type="protein sequence ID" value="CAL8125685.1"/>
    <property type="molecule type" value="Genomic_DNA"/>
</dbReference>
<dbReference type="PANTHER" id="PTHR11511">
    <property type="entry name" value="LARVAL STORAGE PROTEIN/PHENOLOXIDASE"/>
    <property type="match status" value="1"/>
</dbReference>
<proteinExistence type="inferred from homology"/>
<evidence type="ECO:0000256" key="1">
    <source>
        <dbReference type="ARBA" id="ARBA00001973"/>
    </source>
</evidence>
<dbReference type="PRINTS" id="PR00187">
    <property type="entry name" value="HAEMOCYANIN"/>
</dbReference>
<comment type="similarity">
    <text evidence="2">Belongs to the tyrosinase family.</text>
</comment>
<organism evidence="7 8">
    <name type="scientific">Orchesella dallaii</name>
    <dbReference type="NCBI Taxonomy" id="48710"/>
    <lineage>
        <taxon>Eukaryota</taxon>
        <taxon>Metazoa</taxon>
        <taxon>Ecdysozoa</taxon>
        <taxon>Arthropoda</taxon>
        <taxon>Hexapoda</taxon>
        <taxon>Collembola</taxon>
        <taxon>Entomobryomorpha</taxon>
        <taxon>Entomobryoidea</taxon>
        <taxon>Orchesellidae</taxon>
        <taxon>Orchesellinae</taxon>
        <taxon>Orchesella</taxon>
    </lineage>
</organism>
<feature type="domain" description="Hemocyanin C-terminal" evidence="6">
    <location>
        <begin position="223"/>
        <end position="454"/>
    </location>
</feature>
<dbReference type="InterPro" id="IPR014756">
    <property type="entry name" value="Ig_E-set"/>
</dbReference>
<evidence type="ECO:0000256" key="4">
    <source>
        <dbReference type="ARBA" id="ARBA00023008"/>
    </source>
</evidence>
<accession>A0ABP1RFP2</accession>
<dbReference type="InterPro" id="IPR005203">
    <property type="entry name" value="Hemocyanin_C"/>
</dbReference>
<comment type="caution">
    <text evidence="7">The sequence shown here is derived from an EMBL/GenBank/DDBJ whole genome shotgun (WGS) entry which is preliminary data.</text>
</comment>
<comment type="cofactor">
    <cofactor evidence="1">
        <name>Cu(2+)</name>
        <dbReference type="ChEBI" id="CHEBI:29036"/>
    </cofactor>
</comment>
<feature type="domain" description="Hemocyanin middle" evidence="5">
    <location>
        <begin position="24"/>
        <end position="204"/>
    </location>
</feature>
<dbReference type="Proteomes" id="UP001642540">
    <property type="component" value="Unassembled WGS sequence"/>
</dbReference>
<name>A0ABP1RFP2_9HEXA</name>